<sequence length="308" mass="34285">REEINKYSQTGEDNRRSETMAGRDRYLPSSAVSTSSSSRLIESQLIESDRNRARSLILEDRIAIQHREIQSLHNDNKRLAVAHLGLKDQLNLAKRELEHLLETAAKVKADGEAKVREVYQNALRMEAEARVIDGLGLELARVRSDVQRLATDRQELTTELAMLDGEMVKAKPNSDRAVEVKAEIEVLRGEISKGRAALELEKKTRASNLYHERGMEKTIDHLNREIVKRQEELINLETKAREAAETAPNPSPGLAASNGNTDDMYGGQGRLYPEANGSHEANGASDGLSQHPPSPLQHPLNTQHSSVL</sequence>
<dbReference type="EMBL" id="KB870808">
    <property type="protein sequence ID" value="EOA27555.1"/>
    <property type="molecule type" value="Genomic_DNA"/>
</dbReference>
<reference evidence="9" key="1">
    <citation type="journal article" date="2013" name="Nat. Genet.">
        <title>The Capsella rubella genome and the genomic consequences of rapid mating system evolution.</title>
        <authorList>
            <person name="Slotte T."/>
            <person name="Hazzouri K.M."/>
            <person name="Agren J.A."/>
            <person name="Koenig D."/>
            <person name="Maumus F."/>
            <person name="Guo Y.L."/>
            <person name="Steige K."/>
            <person name="Platts A.E."/>
            <person name="Escobar J.S."/>
            <person name="Newman L.K."/>
            <person name="Wang W."/>
            <person name="Mandakova T."/>
            <person name="Vello E."/>
            <person name="Smith L.M."/>
            <person name="Henz S.R."/>
            <person name="Steffen J."/>
            <person name="Takuno S."/>
            <person name="Brandvain Y."/>
            <person name="Coop G."/>
            <person name="Andolfatto P."/>
            <person name="Hu T.T."/>
            <person name="Blanchette M."/>
            <person name="Clark R.M."/>
            <person name="Quesneville H."/>
            <person name="Nordborg M."/>
            <person name="Gaut B.S."/>
            <person name="Lysak M.A."/>
            <person name="Jenkins J."/>
            <person name="Grimwood J."/>
            <person name="Chapman J."/>
            <person name="Prochnik S."/>
            <person name="Shu S."/>
            <person name="Rokhsar D."/>
            <person name="Schmutz J."/>
            <person name="Weigel D."/>
            <person name="Wright S.I."/>
        </authorList>
    </citation>
    <scope>NUCLEOTIDE SEQUENCE [LARGE SCALE GENOMIC DNA]</scope>
    <source>
        <strain evidence="9">cv. Monte Gargano</strain>
    </source>
</reference>
<name>R0HQJ5_9BRAS</name>
<proteinExistence type="inferred from homology"/>
<organism evidence="8 9">
    <name type="scientific">Capsella rubella</name>
    <dbReference type="NCBI Taxonomy" id="81985"/>
    <lineage>
        <taxon>Eukaryota</taxon>
        <taxon>Viridiplantae</taxon>
        <taxon>Streptophyta</taxon>
        <taxon>Embryophyta</taxon>
        <taxon>Tracheophyta</taxon>
        <taxon>Spermatophyta</taxon>
        <taxon>Magnoliopsida</taxon>
        <taxon>eudicotyledons</taxon>
        <taxon>Gunneridae</taxon>
        <taxon>Pentapetalae</taxon>
        <taxon>rosids</taxon>
        <taxon>malvids</taxon>
        <taxon>Brassicales</taxon>
        <taxon>Brassicaceae</taxon>
        <taxon>Camelineae</taxon>
        <taxon>Capsella</taxon>
    </lineage>
</organism>
<evidence type="ECO:0000256" key="4">
    <source>
        <dbReference type="ARBA" id="ARBA00023054"/>
    </source>
</evidence>
<feature type="region of interest" description="Disordered" evidence="7">
    <location>
        <begin position="1"/>
        <end position="33"/>
    </location>
</feature>
<feature type="compositionally biased region" description="Polar residues" evidence="7">
    <location>
        <begin position="299"/>
        <end position="308"/>
    </location>
</feature>
<feature type="compositionally biased region" description="Polar residues" evidence="7">
    <location>
        <begin position="1"/>
        <end position="11"/>
    </location>
</feature>
<dbReference type="STRING" id="81985.R0HQJ5"/>
<gene>
    <name evidence="8" type="ORF">CARUB_v10023693mg</name>
</gene>
<dbReference type="eggNOG" id="ENOG502RJEI">
    <property type="taxonomic scope" value="Eukaryota"/>
</dbReference>
<dbReference type="PANTHER" id="PTHR33405:SF17">
    <property type="entry name" value="PROTEIN FLC EXPRESSOR"/>
    <property type="match status" value="1"/>
</dbReference>
<keyword evidence="2" id="KW-0217">Developmental protein</keyword>
<evidence type="ECO:0000256" key="2">
    <source>
        <dbReference type="ARBA" id="ARBA00022473"/>
    </source>
</evidence>
<dbReference type="AlphaFoldDB" id="R0HQJ5"/>
<feature type="coiled-coil region" evidence="6">
    <location>
        <begin position="139"/>
        <end position="166"/>
    </location>
</feature>
<dbReference type="GO" id="GO:0009908">
    <property type="term" value="P:flower development"/>
    <property type="evidence" value="ECO:0007669"/>
    <property type="project" value="UniProtKB-KW"/>
</dbReference>
<feature type="compositionally biased region" description="Basic and acidic residues" evidence="7">
    <location>
        <begin position="12"/>
        <end position="26"/>
    </location>
</feature>
<evidence type="ECO:0000256" key="7">
    <source>
        <dbReference type="SAM" id="MobiDB-lite"/>
    </source>
</evidence>
<evidence type="ECO:0000313" key="8">
    <source>
        <dbReference type="EMBL" id="EOA27555.1"/>
    </source>
</evidence>
<evidence type="ECO:0000256" key="5">
    <source>
        <dbReference type="ARBA" id="ARBA00023089"/>
    </source>
</evidence>
<keyword evidence="5" id="KW-0287">Flowering</keyword>
<keyword evidence="9" id="KW-1185">Reference proteome</keyword>
<feature type="non-terminal residue" evidence="8">
    <location>
        <position position="1"/>
    </location>
</feature>
<protein>
    <submittedName>
        <fullName evidence="8">Uncharacterized protein</fullName>
    </submittedName>
</protein>
<keyword evidence="3" id="KW-0221">Differentiation</keyword>
<evidence type="ECO:0000256" key="3">
    <source>
        <dbReference type="ARBA" id="ARBA00022782"/>
    </source>
</evidence>
<evidence type="ECO:0000256" key="1">
    <source>
        <dbReference type="ARBA" id="ARBA00005405"/>
    </source>
</evidence>
<dbReference type="GO" id="GO:0030154">
    <property type="term" value="P:cell differentiation"/>
    <property type="evidence" value="ECO:0007669"/>
    <property type="project" value="UniProtKB-KW"/>
</dbReference>
<comment type="similarity">
    <text evidence="1">Belongs to the FLX family.</text>
</comment>
<dbReference type="OrthoDB" id="1928946at2759"/>
<keyword evidence="4 6" id="KW-0175">Coiled coil</keyword>
<dbReference type="PANTHER" id="PTHR33405">
    <property type="entry name" value="PROTEIN FLX-LIKE 2"/>
    <property type="match status" value="1"/>
</dbReference>
<dbReference type="Proteomes" id="UP000029121">
    <property type="component" value="Unassembled WGS sequence"/>
</dbReference>
<evidence type="ECO:0000313" key="9">
    <source>
        <dbReference type="Proteomes" id="UP000029121"/>
    </source>
</evidence>
<accession>R0HQJ5</accession>
<dbReference type="InterPro" id="IPR040353">
    <property type="entry name" value="FLX/FLX-like"/>
</dbReference>
<evidence type="ECO:0000256" key="6">
    <source>
        <dbReference type="SAM" id="Coils"/>
    </source>
</evidence>
<feature type="region of interest" description="Disordered" evidence="7">
    <location>
        <begin position="240"/>
        <end position="308"/>
    </location>
</feature>
<feature type="coiled-coil region" evidence="6">
    <location>
        <begin position="83"/>
        <end position="110"/>
    </location>
</feature>
<dbReference type="KEGG" id="crb:17888368"/>